<evidence type="ECO:0000256" key="2">
    <source>
        <dbReference type="HAMAP-Rule" id="MF_00518"/>
    </source>
</evidence>
<feature type="short sequence motif" description="Gly-cisPro motif, important for rejection of L-amino acids" evidence="2">
    <location>
        <begin position="137"/>
        <end position="138"/>
    </location>
</feature>
<comment type="similarity">
    <text evidence="1 2">Belongs to the DTD family.</text>
</comment>
<dbReference type="NCBIfam" id="TIGR00256">
    <property type="entry name" value="D-aminoacyl-tRNA deacylase"/>
    <property type="match status" value="1"/>
</dbReference>
<reference evidence="3 4" key="1">
    <citation type="submission" date="2015-02" db="EMBL/GenBank/DDBJ databases">
        <title>Single-cell genomics of uncultivated deep-branching MTB reveals a conserved set of magnetosome genes.</title>
        <authorList>
            <person name="Kolinko S."/>
            <person name="Richter M."/>
            <person name="Glockner F.O."/>
            <person name="Brachmann A."/>
            <person name="Schuler D."/>
        </authorList>
    </citation>
    <scope>NUCLEOTIDE SEQUENCE [LARGE SCALE GENOMIC DNA]</scope>
    <source>
        <strain evidence="3">TM-1</strain>
    </source>
</reference>
<keyword evidence="2" id="KW-0963">Cytoplasm</keyword>
<dbReference type="AlphaFoldDB" id="A0A0F3GJM3"/>
<dbReference type="CDD" id="cd00563">
    <property type="entry name" value="Dtyr_deacylase"/>
    <property type="match status" value="1"/>
</dbReference>
<proteinExistence type="inferred from homology"/>
<evidence type="ECO:0000313" key="4">
    <source>
        <dbReference type="Proteomes" id="UP000033423"/>
    </source>
</evidence>
<organism evidence="3 4">
    <name type="scientific">Candidatus Magnetobacterium bavaricum</name>
    <dbReference type="NCBI Taxonomy" id="29290"/>
    <lineage>
        <taxon>Bacteria</taxon>
        <taxon>Pseudomonadati</taxon>
        <taxon>Nitrospirota</taxon>
        <taxon>Thermodesulfovibrionia</taxon>
        <taxon>Thermodesulfovibrionales</taxon>
        <taxon>Candidatus Magnetobacteriaceae</taxon>
        <taxon>Candidatus Magnetobacterium</taxon>
    </lineage>
</organism>
<accession>A0A0F3GJM3</accession>
<dbReference type="InterPro" id="IPR003732">
    <property type="entry name" value="Daa-tRNA_deacyls_DTD"/>
</dbReference>
<dbReference type="GO" id="GO:0106026">
    <property type="term" value="F:Gly-tRNA(Ala) deacylase activity"/>
    <property type="evidence" value="ECO:0007669"/>
    <property type="project" value="UniProtKB-UniRule"/>
</dbReference>
<protein>
    <recommendedName>
        <fullName evidence="2">D-aminoacyl-tRNA deacylase</fullName>
        <shortName evidence="2">DTD</shortName>
        <ecNumber evidence="2">3.1.1.96</ecNumber>
    </recommendedName>
    <alternativeName>
        <fullName evidence="2">Gly-tRNA(Ala) deacylase</fullName>
        <ecNumber evidence="2">3.1.1.-</ecNumber>
    </alternativeName>
</protein>
<sequence>MRALIQRVSGASIRVDGAAGDSMGGGLVLLLCVERGDTEANLEYVLRKVVNLRVFDDADGKINLSLRDIGGSLLVVSQFTLASDCRKGNRPSFDMAAPPEVANELYERFIARVRQEGIQTFSGVFGAYMQVTLTNDGPVTFMIESRG</sequence>
<dbReference type="PATRIC" id="fig|29290.4.peg.7466"/>
<comment type="domain">
    <text evidence="2">A Gly-cisPro motif from one monomer fits into the active site of the other monomer to allow specific chiral rejection of L-amino acids.</text>
</comment>
<comment type="function">
    <text evidence="2">An aminoacyl-tRNA editing enzyme that deacylates mischarged D-aminoacyl-tRNAs. Also deacylates mischarged glycyl-tRNA(Ala), protecting cells against glycine mischarging by AlaRS. Acts via tRNA-based rather than protein-based catalysis; rejects L-amino acids rather than detecting D-amino acids in the active site. By recycling D-aminoacyl-tRNA to D-amino acids and free tRNA molecules, this enzyme counteracts the toxicity associated with the formation of D-aminoacyl-tRNA entities in vivo and helps enforce protein L-homochirality.</text>
</comment>
<dbReference type="GO" id="GO:0005737">
    <property type="term" value="C:cytoplasm"/>
    <property type="evidence" value="ECO:0007669"/>
    <property type="project" value="UniProtKB-SubCell"/>
</dbReference>
<comment type="subunit">
    <text evidence="2">Homodimer.</text>
</comment>
<dbReference type="GO" id="GO:0019478">
    <property type="term" value="P:D-amino acid catabolic process"/>
    <property type="evidence" value="ECO:0007669"/>
    <property type="project" value="UniProtKB-UniRule"/>
</dbReference>
<dbReference type="EMBL" id="LACI01002410">
    <property type="protein sequence ID" value="KJU82164.1"/>
    <property type="molecule type" value="Genomic_DNA"/>
</dbReference>
<dbReference type="FunFam" id="3.50.80.10:FF:000001">
    <property type="entry name" value="D-aminoacyl-tRNA deacylase"/>
    <property type="match status" value="1"/>
</dbReference>
<evidence type="ECO:0000256" key="1">
    <source>
        <dbReference type="ARBA" id="ARBA00009673"/>
    </source>
</evidence>
<dbReference type="PANTHER" id="PTHR10472:SF5">
    <property type="entry name" value="D-AMINOACYL-TRNA DEACYLASE 1"/>
    <property type="match status" value="1"/>
</dbReference>
<name>A0A0F3GJM3_9BACT</name>
<comment type="subcellular location">
    <subcellularLocation>
        <location evidence="2">Cytoplasm</location>
    </subcellularLocation>
</comment>
<dbReference type="Pfam" id="PF02580">
    <property type="entry name" value="Tyr_Deacylase"/>
    <property type="match status" value="1"/>
</dbReference>
<gene>
    <name evidence="2" type="primary">dtd</name>
    <name evidence="3" type="ORF">MBAV_005645</name>
</gene>
<dbReference type="Gene3D" id="3.50.80.10">
    <property type="entry name" value="D-tyrosyl-tRNA(Tyr) deacylase"/>
    <property type="match status" value="1"/>
</dbReference>
<dbReference type="PANTHER" id="PTHR10472">
    <property type="entry name" value="D-TYROSYL-TRNA TYR DEACYLASE"/>
    <property type="match status" value="1"/>
</dbReference>
<dbReference type="GO" id="GO:0051500">
    <property type="term" value="F:D-tyrosyl-tRNA(Tyr) deacylase activity"/>
    <property type="evidence" value="ECO:0007669"/>
    <property type="project" value="TreeGrafter"/>
</dbReference>
<evidence type="ECO:0000313" key="3">
    <source>
        <dbReference type="EMBL" id="KJU82164.1"/>
    </source>
</evidence>
<dbReference type="Proteomes" id="UP000033423">
    <property type="component" value="Unassembled WGS sequence"/>
</dbReference>
<dbReference type="SUPFAM" id="SSF69500">
    <property type="entry name" value="DTD-like"/>
    <property type="match status" value="1"/>
</dbReference>
<comment type="caution">
    <text evidence="3">The sequence shown here is derived from an EMBL/GenBank/DDBJ whole genome shotgun (WGS) entry which is preliminary data.</text>
</comment>
<dbReference type="EC" id="3.1.1.-" evidence="2"/>
<comment type="catalytic activity">
    <reaction evidence="2">
        <text>glycyl-tRNA(Ala) + H2O = tRNA(Ala) + glycine + H(+)</text>
        <dbReference type="Rhea" id="RHEA:53744"/>
        <dbReference type="Rhea" id="RHEA-COMP:9657"/>
        <dbReference type="Rhea" id="RHEA-COMP:13640"/>
        <dbReference type="ChEBI" id="CHEBI:15377"/>
        <dbReference type="ChEBI" id="CHEBI:15378"/>
        <dbReference type="ChEBI" id="CHEBI:57305"/>
        <dbReference type="ChEBI" id="CHEBI:78442"/>
        <dbReference type="ChEBI" id="CHEBI:78522"/>
    </reaction>
</comment>
<keyword evidence="4" id="KW-1185">Reference proteome</keyword>
<dbReference type="EC" id="3.1.1.96" evidence="2"/>
<dbReference type="GO" id="GO:0000049">
    <property type="term" value="F:tRNA binding"/>
    <property type="evidence" value="ECO:0007669"/>
    <property type="project" value="UniProtKB-UniRule"/>
</dbReference>
<keyword evidence="2" id="KW-0820">tRNA-binding</keyword>
<dbReference type="InterPro" id="IPR023509">
    <property type="entry name" value="DTD-like_sf"/>
</dbReference>
<keyword evidence="2 3" id="KW-0378">Hydrolase</keyword>
<dbReference type="HAMAP" id="MF_00518">
    <property type="entry name" value="Deacylase_Dtd"/>
    <property type="match status" value="1"/>
</dbReference>
<dbReference type="GO" id="GO:0043908">
    <property type="term" value="F:Ser(Gly)-tRNA(Ala) hydrolase activity"/>
    <property type="evidence" value="ECO:0007669"/>
    <property type="project" value="UniProtKB-UniRule"/>
</dbReference>
<keyword evidence="2" id="KW-0694">RNA-binding</keyword>
<comment type="catalytic activity">
    <reaction evidence="2">
        <text>a D-aminoacyl-tRNA + H2O = a tRNA + a D-alpha-amino acid + H(+)</text>
        <dbReference type="Rhea" id="RHEA:13953"/>
        <dbReference type="Rhea" id="RHEA-COMP:10123"/>
        <dbReference type="Rhea" id="RHEA-COMP:10124"/>
        <dbReference type="ChEBI" id="CHEBI:15377"/>
        <dbReference type="ChEBI" id="CHEBI:15378"/>
        <dbReference type="ChEBI" id="CHEBI:59871"/>
        <dbReference type="ChEBI" id="CHEBI:78442"/>
        <dbReference type="ChEBI" id="CHEBI:79333"/>
        <dbReference type="EC" id="3.1.1.96"/>
    </reaction>
</comment>